<dbReference type="PANTHER" id="PTHR44591:SF14">
    <property type="entry name" value="PROTEIN PILG"/>
    <property type="match status" value="1"/>
</dbReference>
<dbReference type="PANTHER" id="PTHR44591">
    <property type="entry name" value="STRESS RESPONSE REGULATOR PROTEIN 1"/>
    <property type="match status" value="1"/>
</dbReference>
<dbReference type="InterPro" id="IPR050595">
    <property type="entry name" value="Bact_response_regulator"/>
</dbReference>
<evidence type="ECO:0000256" key="1">
    <source>
        <dbReference type="ARBA" id="ARBA00022553"/>
    </source>
</evidence>
<feature type="domain" description="Response regulatory" evidence="3">
    <location>
        <begin position="7"/>
        <end position="121"/>
    </location>
</feature>
<dbReference type="SMART" id="SM00448">
    <property type="entry name" value="REC"/>
    <property type="match status" value="1"/>
</dbReference>
<reference evidence="4" key="1">
    <citation type="submission" date="2018-06" db="EMBL/GenBank/DDBJ databases">
        <authorList>
            <person name="Zhirakovskaya E."/>
        </authorList>
    </citation>
    <scope>NUCLEOTIDE SEQUENCE</scope>
</reference>
<dbReference type="PROSITE" id="PS50110">
    <property type="entry name" value="RESPONSE_REGULATORY"/>
    <property type="match status" value="1"/>
</dbReference>
<keyword evidence="2" id="KW-0902">Two-component regulatory system</keyword>
<keyword evidence="1" id="KW-0597">Phosphoprotein</keyword>
<dbReference type="InterPro" id="IPR001789">
    <property type="entry name" value="Sig_transdc_resp-reg_receiver"/>
</dbReference>
<evidence type="ECO:0000256" key="2">
    <source>
        <dbReference type="ARBA" id="ARBA00023012"/>
    </source>
</evidence>
<dbReference type="GO" id="GO:0000160">
    <property type="term" value="P:phosphorelay signal transduction system"/>
    <property type="evidence" value="ECO:0007669"/>
    <property type="project" value="UniProtKB-KW"/>
</dbReference>
<dbReference type="Pfam" id="PF00072">
    <property type="entry name" value="Response_reg"/>
    <property type="match status" value="1"/>
</dbReference>
<proteinExistence type="predicted"/>
<protein>
    <recommendedName>
        <fullName evidence="3">Response regulatory domain-containing protein</fullName>
    </recommendedName>
</protein>
<evidence type="ECO:0000313" key="4">
    <source>
        <dbReference type="EMBL" id="VAV83612.1"/>
    </source>
</evidence>
<organism evidence="4">
    <name type="scientific">hydrothermal vent metagenome</name>
    <dbReference type="NCBI Taxonomy" id="652676"/>
    <lineage>
        <taxon>unclassified sequences</taxon>
        <taxon>metagenomes</taxon>
        <taxon>ecological metagenomes</taxon>
    </lineage>
</organism>
<evidence type="ECO:0000259" key="3">
    <source>
        <dbReference type="PROSITE" id="PS50110"/>
    </source>
</evidence>
<dbReference type="EMBL" id="UOEA01000043">
    <property type="protein sequence ID" value="VAV83612.1"/>
    <property type="molecule type" value="Genomic_DNA"/>
</dbReference>
<accession>A0A3B0QTP5</accession>
<dbReference type="AlphaFoldDB" id="A0A3B0QTP5"/>
<name>A0A3B0QTP5_9ZZZZ</name>
<dbReference type="CDD" id="cd00156">
    <property type="entry name" value="REC"/>
    <property type="match status" value="1"/>
</dbReference>
<dbReference type="InterPro" id="IPR011006">
    <property type="entry name" value="CheY-like_superfamily"/>
</dbReference>
<sequence length="205" mass="22603">MAGSVVKMLVVDDQKTMLVMVEQMLRRAGYMVMTADSGDEALGVLERECFDVVITDLVMPEMNGLEFFHEVKSKYPYLPVIMMTTEGAAESAVEFIQAGGSDFITKPIDDKKLVQKIERALVLSSSEELAALQQVMGLIKEACNGTESQVQTVLDALNKDVLDKEEARAAEVAIKRIGEVLKSIPVMIMTKESIRGVPDNDNKEQ</sequence>
<dbReference type="Gene3D" id="3.40.50.2300">
    <property type="match status" value="1"/>
</dbReference>
<gene>
    <name evidence="4" type="ORF">MNBD_DELTA01-2123</name>
</gene>
<dbReference type="SUPFAM" id="SSF52172">
    <property type="entry name" value="CheY-like"/>
    <property type="match status" value="1"/>
</dbReference>